<dbReference type="SUPFAM" id="SSF46785">
    <property type="entry name" value="Winged helix' DNA-binding domain"/>
    <property type="match status" value="1"/>
</dbReference>
<dbReference type="OrthoDB" id="67994at2"/>
<comment type="caution">
    <text evidence="6">The sequence shown here is derived from an EMBL/GenBank/DDBJ whole genome shotgun (WGS) entry which is preliminary data.</text>
</comment>
<evidence type="ECO:0000259" key="5">
    <source>
        <dbReference type="PROSITE" id="PS50995"/>
    </source>
</evidence>
<proteinExistence type="predicted"/>
<evidence type="ECO:0000256" key="3">
    <source>
        <dbReference type="ARBA" id="ARBA00023163"/>
    </source>
</evidence>
<organism evidence="6 7">
    <name type="scientific">Deinococcus radiophilus</name>
    <dbReference type="NCBI Taxonomy" id="32062"/>
    <lineage>
        <taxon>Bacteria</taxon>
        <taxon>Thermotogati</taxon>
        <taxon>Deinococcota</taxon>
        <taxon>Deinococci</taxon>
        <taxon>Deinococcales</taxon>
        <taxon>Deinococcaceae</taxon>
        <taxon>Deinococcus</taxon>
    </lineage>
</organism>
<protein>
    <submittedName>
        <fullName evidence="6">Transcriptional regulator</fullName>
    </submittedName>
</protein>
<dbReference type="RefSeq" id="WP_126351798.1">
    <property type="nucleotide sequence ID" value="NZ_CP086381.1"/>
</dbReference>
<name>A0A3S0KD13_9DEIO</name>
<evidence type="ECO:0000313" key="7">
    <source>
        <dbReference type="Proteomes" id="UP000277766"/>
    </source>
</evidence>
<dbReference type="InterPro" id="IPR036390">
    <property type="entry name" value="WH_DNA-bd_sf"/>
</dbReference>
<feature type="domain" description="HTH marR-type" evidence="5">
    <location>
        <begin position="4"/>
        <end position="157"/>
    </location>
</feature>
<reference evidence="6 7" key="1">
    <citation type="submission" date="2018-12" db="EMBL/GenBank/DDBJ databases">
        <title>Deinococcus radiophilus ATCC 27603 genome sequencing and assembly.</title>
        <authorList>
            <person name="Maclea K.S."/>
            <person name="Maynard C.R."/>
        </authorList>
    </citation>
    <scope>NUCLEOTIDE SEQUENCE [LARGE SCALE GENOMIC DNA]</scope>
    <source>
        <strain evidence="6 7">ATCC 27603</strain>
    </source>
</reference>
<dbReference type="AlphaFoldDB" id="A0A3S0KD13"/>
<evidence type="ECO:0000256" key="1">
    <source>
        <dbReference type="ARBA" id="ARBA00023015"/>
    </source>
</evidence>
<sequence length="195" mass="22084">MTIYEELLQTIKYSSASEEAVVSLMHTNSMVMSDFDQFIRQFGITSAQYNILRILRGAHHKGEELGRNDIRRRLIDRVSPDLTRMLVRLEKAGLISRDRQRRQGEDQRVVPTRITQRGLDLLDALDGPLVERNSRSMSGLDQEEQLELIRLLEKVRLGVRNLPPHAANQSFQEPESPAAGQVAEDAGEPSLGPQD</sequence>
<dbReference type="InterPro" id="IPR000835">
    <property type="entry name" value="HTH_MarR-typ"/>
</dbReference>
<dbReference type="Gene3D" id="1.10.10.10">
    <property type="entry name" value="Winged helix-like DNA-binding domain superfamily/Winged helix DNA-binding domain"/>
    <property type="match status" value="1"/>
</dbReference>
<evidence type="ECO:0000256" key="4">
    <source>
        <dbReference type="SAM" id="MobiDB-lite"/>
    </source>
</evidence>
<keyword evidence="2" id="KW-0238">DNA-binding</keyword>
<evidence type="ECO:0000256" key="2">
    <source>
        <dbReference type="ARBA" id="ARBA00023125"/>
    </source>
</evidence>
<dbReference type="InterPro" id="IPR036388">
    <property type="entry name" value="WH-like_DNA-bd_sf"/>
</dbReference>
<accession>A0A3S0KD13</accession>
<feature type="region of interest" description="Disordered" evidence="4">
    <location>
        <begin position="164"/>
        <end position="195"/>
    </location>
</feature>
<dbReference type="PANTHER" id="PTHR42756">
    <property type="entry name" value="TRANSCRIPTIONAL REGULATOR, MARR"/>
    <property type="match status" value="1"/>
</dbReference>
<dbReference type="PROSITE" id="PS50995">
    <property type="entry name" value="HTH_MARR_2"/>
    <property type="match status" value="1"/>
</dbReference>
<gene>
    <name evidence="6" type="ORF">EJ104_05725</name>
</gene>
<dbReference type="GO" id="GO:0003677">
    <property type="term" value="F:DNA binding"/>
    <property type="evidence" value="ECO:0007669"/>
    <property type="project" value="UniProtKB-KW"/>
</dbReference>
<keyword evidence="7" id="KW-1185">Reference proteome</keyword>
<evidence type="ECO:0000313" key="6">
    <source>
        <dbReference type="EMBL" id="RTR28022.1"/>
    </source>
</evidence>
<dbReference type="PANTHER" id="PTHR42756:SF1">
    <property type="entry name" value="TRANSCRIPTIONAL REPRESSOR OF EMRAB OPERON"/>
    <property type="match status" value="1"/>
</dbReference>
<dbReference type="GO" id="GO:0003700">
    <property type="term" value="F:DNA-binding transcription factor activity"/>
    <property type="evidence" value="ECO:0007669"/>
    <property type="project" value="InterPro"/>
</dbReference>
<dbReference type="EMBL" id="RXPE01000008">
    <property type="protein sequence ID" value="RTR28022.1"/>
    <property type="molecule type" value="Genomic_DNA"/>
</dbReference>
<keyword evidence="3" id="KW-0804">Transcription</keyword>
<dbReference type="Proteomes" id="UP000277766">
    <property type="component" value="Unassembled WGS sequence"/>
</dbReference>
<keyword evidence="1" id="KW-0805">Transcription regulation</keyword>
<dbReference type="SMART" id="SM00347">
    <property type="entry name" value="HTH_MARR"/>
    <property type="match status" value="1"/>
</dbReference>